<reference evidence="8 9" key="1">
    <citation type="submission" date="2023-07" db="EMBL/GenBank/DDBJ databases">
        <title>Functional and genomic diversity of the sorghum phyllosphere microbiome.</title>
        <authorList>
            <person name="Shade A."/>
        </authorList>
    </citation>
    <scope>NUCLEOTIDE SEQUENCE [LARGE SCALE GENOMIC DNA]</scope>
    <source>
        <strain evidence="8 9">SORGH_AS_0887</strain>
    </source>
</reference>
<dbReference type="SUPFAM" id="SSF56349">
    <property type="entry name" value="DNA breaking-rejoining enzymes"/>
    <property type="match status" value="1"/>
</dbReference>
<organism evidence="8 9">
    <name type="scientific">Acinetobacter baylyi</name>
    <dbReference type="NCBI Taxonomy" id="202950"/>
    <lineage>
        <taxon>Bacteria</taxon>
        <taxon>Pseudomonadati</taxon>
        <taxon>Pseudomonadota</taxon>
        <taxon>Gammaproteobacteria</taxon>
        <taxon>Moraxellales</taxon>
        <taxon>Moraxellaceae</taxon>
        <taxon>Acinetobacter</taxon>
    </lineage>
</organism>
<dbReference type="InterPro" id="IPR050090">
    <property type="entry name" value="Tyrosine_recombinase_XerCD"/>
</dbReference>
<evidence type="ECO:0000259" key="7">
    <source>
        <dbReference type="PROSITE" id="PS51900"/>
    </source>
</evidence>
<evidence type="ECO:0000256" key="3">
    <source>
        <dbReference type="ARBA" id="ARBA00023172"/>
    </source>
</evidence>
<feature type="domain" description="Core-binding (CB)" evidence="7">
    <location>
        <begin position="99"/>
        <end position="182"/>
    </location>
</feature>
<proteinExistence type="predicted"/>
<feature type="domain" description="Tyr recombinase" evidence="6">
    <location>
        <begin position="204"/>
        <end position="378"/>
    </location>
</feature>
<gene>
    <name evidence="8" type="ORF">QE380_003498</name>
</gene>
<feature type="transmembrane region" description="Helical" evidence="5">
    <location>
        <begin position="12"/>
        <end position="34"/>
    </location>
</feature>
<evidence type="ECO:0000256" key="4">
    <source>
        <dbReference type="PROSITE-ProRule" id="PRU01248"/>
    </source>
</evidence>
<evidence type="ECO:0000256" key="5">
    <source>
        <dbReference type="SAM" id="Phobius"/>
    </source>
</evidence>
<dbReference type="PANTHER" id="PTHR30349:SF94">
    <property type="entry name" value="INTEGRASE_RECOMBINASE HI_1414-RELATED"/>
    <property type="match status" value="1"/>
</dbReference>
<keyword evidence="1" id="KW-0229">DNA integration</keyword>
<protein>
    <submittedName>
        <fullName evidence="8">Integrase</fullName>
    </submittedName>
</protein>
<keyword evidence="5" id="KW-0812">Transmembrane</keyword>
<dbReference type="Gene3D" id="1.10.443.10">
    <property type="entry name" value="Intergrase catalytic core"/>
    <property type="match status" value="1"/>
</dbReference>
<dbReference type="Pfam" id="PF00589">
    <property type="entry name" value="Phage_integrase"/>
    <property type="match status" value="1"/>
</dbReference>
<accession>A0ABU0V169</accession>
<dbReference type="EMBL" id="JAUTBK010000002">
    <property type="protein sequence ID" value="MDQ1210575.1"/>
    <property type="molecule type" value="Genomic_DNA"/>
</dbReference>
<dbReference type="Gene3D" id="1.10.150.130">
    <property type="match status" value="1"/>
</dbReference>
<dbReference type="PANTHER" id="PTHR30349">
    <property type="entry name" value="PHAGE INTEGRASE-RELATED"/>
    <property type="match status" value="1"/>
</dbReference>
<dbReference type="InterPro" id="IPR044068">
    <property type="entry name" value="CB"/>
</dbReference>
<evidence type="ECO:0000259" key="6">
    <source>
        <dbReference type="PROSITE" id="PS51898"/>
    </source>
</evidence>
<dbReference type="PROSITE" id="PS51898">
    <property type="entry name" value="TYR_RECOMBINASE"/>
    <property type="match status" value="1"/>
</dbReference>
<name>A0ABU0V169_ACIBI</name>
<evidence type="ECO:0000256" key="1">
    <source>
        <dbReference type="ARBA" id="ARBA00022908"/>
    </source>
</evidence>
<keyword evidence="3" id="KW-0233">DNA recombination</keyword>
<keyword evidence="5" id="KW-0472">Membrane</keyword>
<dbReference type="CDD" id="cd00796">
    <property type="entry name" value="INT_Rci_Hp1_C"/>
    <property type="match status" value="1"/>
</dbReference>
<dbReference type="InterPro" id="IPR011010">
    <property type="entry name" value="DNA_brk_join_enz"/>
</dbReference>
<keyword evidence="9" id="KW-1185">Reference proteome</keyword>
<dbReference type="InterPro" id="IPR010998">
    <property type="entry name" value="Integrase_recombinase_N"/>
</dbReference>
<dbReference type="InterPro" id="IPR013762">
    <property type="entry name" value="Integrase-like_cat_sf"/>
</dbReference>
<keyword evidence="2 4" id="KW-0238">DNA-binding</keyword>
<evidence type="ECO:0000313" key="9">
    <source>
        <dbReference type="Proteomes" id="UP001233360"/>
    </source>
</evidence>
<keyword evidence="5" id="KW-1133">Transmembrane helix</keyword>
<dbReference type="InterPro" id="IPR002104">
    <property type="entry name" value="Integrase_catalytic"/>
</dbReference>
<evidence type="ECO:0000313" key="8">
    <source>
        <dbReference type="EMBL" id="MDQ1210575.1"/>
    </source>
</evidence>
<dbReference type="PROSITE" id="PS51900">
    <property type="entry name" value="CB"/>
    <property type="match status" value="1"/>
</dbReference>
<sequence>MQNPQNLRQKHLIISVLAPNGHQVFTWLLSLVLLRHQGDFMQKPVKRGNAWRIQVRYKNLRDTATRDTARECEQWAAIRLLEMKAEYDPQKSIERKAYFSFHALFQKYYDEVGCKKRGKSYIQQQLKIKTFKKYFGDLAEKSIYDIEAIDVRNWRDKRLQEVAAGTVHRQMCLYTSVFNYAKNELFMLKENPFAQVIKPAKPPARNRLISQSEIETILEALNYKAGTTPKTPRQYVAWAFLFAIETAMRKGEIIGITCNNIYADYIHLSMTKNGDSRNVPLSTEARALLDLLPHTDRVKLIPHTSNSFRLCWQRAVGKTELHNLVHFHDTRHEAITRLVNKRKLPVEILAKVTGHRDIRTLINTYYNPTASDIAKMMNAS</sequence>
<dbReference type="Proteomes" id="UP001233360">
    <property type="component" value="Unassembled WGS sequence"/>
</dbReference>
<comment type="caution">
    <text evidence="8">The sequence shown here is derived from an EMBL/GenBank/DDBJ whole genome shotgun (WGS) entry which is preliminary data.</text>
</comment>
<evidence type="ECO:0000256" key="2">
    <source>
        <dbReference type="ARBA" id="ARBA00023125"/>
    </source>
</evidence>